<gene>
    <name evidence="1" type="ORF">EVAR_74050_1</name>
</gene>
<proteinExistence type="predicted"/>
<evidence type="ECO:0008006" key="3">
    <source>
        <dbReference type="Google" id="ProtNLM"/>
    </source>
</evidence>
<evidence type="ECO:0000313" key="1">
    <source>
        <dbReference type="EMBL" id="GBP12690.1"/>
    </source>
</evidence>
<dbReference type="EMBL" id="BGZK01005136">
    <property type="protein sequence ID" value="GBP12690.1"/>
    <property type="molecule type" value="Genomic_DNA"/>
</dbReference>
<dbReference type="Proteomes" id="UP000299102">
    <property type="component" value="Unassembled WGS sequence"/>
</dbReference>
<keyword evidence="2" id="KW-1185">Reference proteome</keyword>
<protein>
    <recommendedName>
        <fullName evidence="3">Reverse transcriptase domain-containing protein</fullName>
    </recommendedName>
</protein>
<evidence type="ECO:0000313" key="2">
    <source>
        <dbReference type="Proteomes" id="UP000299102"/>
    </source>
</evidence>
<sequence>MVAFMDIEGAFNNVDPMAIVSLLLWNVVVNRLLMNLNSLLIKTVAYADDVAIASIGRAAKAISAIYVCKRAIGRTWGLRPDGVLWLYEMVVKPILFYGVTVWWQALDPVSNRLLFEDRSHSSGTDYWRDEDNAD</sequence>
<organism evidence="1 2">
    <name type="scientific">Eumeta variegata</name>
    <name type="common">Bagworm moth</name>
    <name type="synonym">Eumeta japonica</name>
    <dbReference type="NCBI Taxonomy" id="151549"/>
    <lineage>
        <taxon>Eukaryota</taxon>
        <taxon>Metazoa</taxon>
        <taxon>Ecdysozoa</taxon>
        <taxon>Arthropoda</taxon>
        <taxon>Hexapoda</taxon>
        <taxon>Insecta</taxon>
        <taxon>Pterygota</taxon>
        <taxon>Neoptera</taxon>
        <taxon>Endopterygota</taxon>
        <taxon>Lepidoptera</taxon>
        <taxon>Glossata</taxon>
        <taxon>Ditrysia</taxon>
        <taxon>Tineoidea</taxon>
        <taxon>Psychidae</taxon>
        <taxon>Oiketicinae</taxon>
        <taxon>Eumeta</taxon>
    </lineage>
</organism>
<comment type="caution">
    <text evidence="1">The sequence shown here is derived from an EMBL/GenBank/DDBJ whole genome shotgun (WGS) entry which is preliminary data.</text>
</comment>
<reference evidence="1 2" key="1">
    <citation type="journal article" date="2019" name="Commun. Biol.">
        <title>The bagworm genome reveals a unique fibroin gene that provides high tensile strength.</title>
        <authorList>
            <person name="Kono N."/>
            <person name="Nakamura H."/>
            <person name="Ohtoshi R."/>
            <person name="Tomita M."/>
            <person name="Numata K."/>
            <person name="Arakawa K."/>
        </authorList>
    </citation>
    <scope>NUCLEOTIDE SEQUENCE [LARGE SCALE GENOMIC DNA]</scope>
</reference>
<dbReference type="AlphaFoldDB" id="A0A4C1TGJ4"/>
<accession>A0A4C1TGJ4</accession>
<name>A0A4C1TGJ4_EUMVA</name>
<dbReference type="OrthoDB" id="5419617at2759"/>